<protein>
    <recommendedName>
        <fullName evidence="3 5">Regulatory protein RecX</fullName>
    </recommendedName>
</protein>
<comment type="similarity">
    <text evidence="2 5">Belongs to the RecX family.</text>
</comment>
<dbReference type="RefSeq" id="WP_206720938.1">
    <property type="nucleotide sequence ID" value="NZ_CP071090.1"/>
</dbReference>
<dbReference type="InterPro" id="IPR053924">
    <property type="entry name" value="RecX_HTH_2nd"/>
</dbReference>
<dbReference type="InterPro" id="IPR053926">
    <property type="entry name" value="RecX_HTH_1st"/>
</dbReference>
<dbReference type="Proteomes" id="UP000662747">
    <property type="component" value="Chromosome"/>
</dbReference>
<evidence type="ECO:0000256" key="2">
    <source>
        <dbReference type="ARBA" id="ARBA00009695"/>
    </source>
</evidence>
<sequence>MHPEDDSPPGDVGPDAVRRATDACLKLLSVRSRSRQELDAALVRKGFAEKVREEALSRVMGWGYLDDARFAQERAAALLRKGRLGPRAVLQRLEAHGLSEDAARQGLAQASGTEGFDALAAARAVLEGKGLLGRPLDAKERARAGRLLDSRGFAEDVIHRLLGEPSLDPSGPEE</sequence>
<dbReference type="PANTHER" id="PTHR33602:SF1">
    <property type="entry name" value="REGULATORY PROTEIN RECX FAMILY PROTEIN"/>
    <property type="match status" value="1"/>
</dbReference>
<evidence type="ECO:0000256" key="3">
    <source>
        <dbReference type="ARBA" id="ARBA00018111"/>
    </source>
</evidence>
<dbReference type="Pfam" id="PF02631">
    <property type="entry name" value="RecX_HTH2"/>
    <property type="match status" value="1"/>
</dbReference>
<keyword evidence="9" id="KW-1185">Reference proteome</keyword>
<dbReference type="Pfam" id="PF21982">
    <property type="entry name" value="RecX_HTH1"/>
    <property type="match status" value="1"/>
</dbReference>
<dbReference type="Gene3D" id="1.10.10.10">
    <property type="entry name" value="Winged helix-like DNA-binding domain superfamily/Winged helix DNA-binding domain"/>
    <property type="match status" value="2"/>
</dbReference>
<feature type="domain" description="RecX first three-helical" evidence="7">
    <location>
        <begin position="21"/>
        <end position="58"/>
    </location>
</feature>
<keyword evidence="4 5" id="KW-0963">Cytoplasm</keyword>
<dbReference type="InterPro" id="IPR003783">
    <property type="entry name" value="Regulatory_RecX"/>
</dbReference>
<evidence type="ECO:0000256" key="5">
    <source>
        <dbReference type="HAMAP-Rule" id="MF_01114"/>
    </source>
</evidence>
<evidence type="ECO:0000256" key="4">
    <source>
        <dbReference type="ARBA" id="ARBA00022490"/>
    </source>
</evidence>
<organism evidence="8 9">
    <name type="scientific">Pyxidicoccus parkwayensis</name>
    <dbReference type="NCBI Taxonomy" id="2813578"/>
    <lineage>
        <taxon>Bacteria</taxon>
        <taxon>Pseudomonadati</taxon>
        <taxon>Myxococcota</taxon>
        <taxon>Myxococcia</taxon>
        <taxon>Myxococcales</taxon>
        <taxon>Cystobacterineae</taxon>
        <taxon>Myxococcaceae</taxon>
        <taxon>Pyxidicoccus</taxon>
    </lineage>
</organism>
<name>A0ABX7NPM7_9BACT</name>
<evidence type="ECO:0000259" key="6">
    <source>
        <dbReference type="Pfam" id="PF02631"/>
    </source>
</evidence>
<dbReference type="PANTHER" id="PTHR33602">
    <property type="entry name" value="REGULATORY PROTEIN RECX FAMILY PROTEIN"/>
    <property type="match status" value="1"/>
</dbReference>
<evidence type="ECO:0000256" key="1">
    <source>
        <dbReference type="ARBA" id="ARBA00004496"/>
    </source>
</evidence>
<evidence type="ECO:0000259" key="7">
    <source>
        <dbReference type="Pfam" id="PF21982"/>
    </source>
</evidence>
<dbReference type="EMBL" id="CP071090">
    <property type="protein sequence ID" value="QSQ19351.1"/>
    <property type="molecule type" value="Genomic_DNA"/>
</dbReference>
<proteinExistence type="inferred from homology"/>
<comment type="function">
    <text evidence="5">Modulates RecA activity.</text>
</comment>
<accession>A0ABX7NPM7</accession>
<reference evidence="8 9" key="1">
    <citation type="submission" date="2021-02" db="EMBL/GenBank/DDBJ databases">
        <title>De Novo genome assembly of isolated myxobacteria.</title>
        <authorList>
            <person name="Stevens D.C."/>
        </authorList>
    </citation>
    <scope>NUCLEOTIDE SEQUENCE [LARGE SCALE GENOMIC DNA]</scope>
    <source>
        <strain evidence="9">SCPEA02</strain>
    </source>
</reference>
<dbReference type="HAMAP" id="MF_01114">
    <property type="entry name" value="RecX"/>
    <property type="match status" value="1"/>
</dbReference>
<comment type="subcellular location">
    <subcellularLocation>
        <location evidence="1 5">Cytoplasm</location>
    </subcellularLocation>
</comment>
<feature type="domain" description="RecX second three-helical" evidence="6">
    <location>
        <begin position="66"/>
        <end position="107"/>
    </location>
</feature>
<dbReference type="InterPro" id="IPR036388">
    <property type="entry name" value="WH-like_DNA-bd_sf"/>
</dbReference>
<evidence type="ECO:0000313" key="9">
    <source>
        <dbReference type="Proteomes" id="UP000662747"/>
    </source>
</evidence>
<evidence type="ECO:0000313" key="8">
    <source>
        <dbReference type="EMBL" id="QSQ19351.1"/>
    </source>
</evidence>
<gene>
    <name evidence="5" type="primary">recX</name>
    <name evidence="8" type="ORF">JY651_28920</name>
</gene>